<evidence type="ECO:0000256" key="3">
    <source>
        <dbReference type="ARBA" id="ARBA00021563"/>
    </source>
</evidence>
<dbReference type="InterPro" id="IPR022792">
    <property type="entry name" value="T2SS_protein-GspN"/>
</dbReference>
<evidence type="ECO:0000256" key="4">
    <source>
        <dbReference type="ARBA" id="ARBA00022448"/>
    </source>
</evidence>
<evidence type="ECO:0000256" key="2">
    <source>
        <dbReference type="ARBA" id="ARBA00007208"/>
    </source>
</evidence>
<comment type="caution">
    <text evidence="11">The sequence shown here is derived from an EMBL/GenBank/DDBJ whole genome shotgun (WGS) entry which is preliminary data.</text>
</comment>
<dbReference type="Pfam" id="PF01203">
    <property type="entry name" value="T2SSN"/>
    <property type="match status" value="1"/>
</dbReference>
<comment type="subcellular location">
    <subcellularLocation>
        <location evidence="1">Cell inner membrane</location>
    </subcellularLocation>
</comment>
<dbReference type="RefSeq" id="WP_110076531.1">
    <property type="nucleotide sequence ID" value="NZ_QGTT01000015.1"/>
</dbReference>
<keyword evidence="4" id="KW-0813">Transport</keyword>
<name>A0A317Q408_9GAMM</name>
<evidence type="ECO:0000256" key="7">
    <source>
        <dbReference type="ARBA" id="ARBA00022692"/>
    </source>
</evidence>
<keyword evidence="12" id="KW-1185">Reference proteome</keyword>
<dbReference type="AlphaFoldDB" id="A0A317Q408"/>
<keyword evidence="5" id="KW-1003">Cell membrane</keyword>
<dbReference type="EMBL" id="QGTT01000015">
    <property type="protein sequence ID" value="PWW10365.1"/>
    <property type="molecule type" value="Genomic_DNA"/>
</dbReference>
<comment type="similarity">
    <text evidence="2">Belongs to the GSP N family.</text>
</comment>
<dbReference type="Proteomes" id="UP000246964">
    <property type="component" value="Unassembled WGS sequence"/>
</dbReference>
<accession>A0A317Q408</accession>
<evidence type="ECO:0000256" key="8">
    <source>
        <dbReference type="ARBA" id="ARBA00022927"/>
    </source>
</evidence>
<reference evidence="11 12" key="1">
    <citation type="submission" date="2018-05" db="EMBL/GenBank/DDBJ databases">
        <title>Freshwater and sediment microbial communities from various areas in North America, analyzing microbe dynamics in response to fracking.</title>
        <authorList>
            <person name="Lamendella R."/>
        </authorList>
    </citation>
    <scope>NUCLEOTIDE SEQUENCE [LARGE SCALE GENOMIC DNA]</scope>
    <source>
        <strain evidence="11 12">125B1</strain>
    </source>
</reference>
<keyword evidence="9" id="KW-0472">Membrane</keyword>
<evidence type="ECO:0000256" key="5">
    <source>
        <dbReference type="ARBA" id="ARBA00022475"/>
    </source>
</evidence>
<gene>
    <name evidence="11" type="ORF">DET45_11542</name>
</gene>
<dbReference type="GO" id="GO:0005886">
    <property type="term" value="C:plasma membrane"/>
    <property type="evidence" value="ECO:0007669"/>
    <property type="project" value="UniProtKB-SubCell"/>
</dbReference>
<evidence type="ECO:0000256" key="6">
    <source>
        <dbReference type="ARBA" id="ARBA00022519"/>
    </source>
</evidence>
<evidence type="ECO:0000313" key="11">
    <source>
        <dbReference type="EMBL" id="PWW10365.1"/>
    </source>
</evidence>
<keyword evidence="7" id="KW-0812">Transmembrane</keyword>
<proteinExistence type="inferred from homology"/>
<protein>
    <recommendedName>
        <fullName evidence="3">Type II secretion system protein N</fullName>
    </recommendedName>
    <alternativeName>
        <fullName evidence="10">General secretion pathway protein N</fullName>
    </alternativeName>
</protein>
<evidence type="ECO:0000256" key="10">
    <source>
        <dbReference type="ARBA" id="ARBA00030772"/>
    </source>
</evidence>
<organism evidence="11 12">
    <name type="scientific">Pseudidiomarina maritima</name>
    <dbReference type="NCBI Taxonomy" id="519453"/>
    <lineage>
        <taxon>Bacteria</taxon>
        <taxon>Pseudomonadati</taxon>
        <taxon>Pseudomonadota</taxon>
        <taxon>Gammaproteobacteria</taxon>
        <taxon>Alteromonadales</taxon>
        <taxon>Idiomarinaceae</taxon>
        <taxon>Pseudidiomarina</taxon>
    </lineage>
</organism>
<dbReference type="GO" id="GO:0015627">
    <property type="term" value="C:type II protein secretion system complex"/>
    <property type="evidence" value="ECO:0007669"/>
    <property type="project" value="InterPro"/>
</dbReference>
<evidence type="ECO:0000313" key="12">
    <source>
        <dbReference type="Proteomes" id="UP000246964"/>
    </source>
</evidence>
<dbReference type="GO" id="GO:0015628">
    <property type="term" value="P:protein secretion by the type II secretion system"/>
    <property type="evidence" value="ECO:0007669"/>
    <property type="project" value="InterPro"/>
</dbReference>
<sequence>MKLFKKWWWLLPLYLIILLATAPARWLSLANDALPAGTHITPLQGTLWRGTMNLQAQLPTGASLNLEQVEWQLSPLALLLGKLDLQLSIPAGNVLEGQVQLVAASADEELAAPATEQGPEVGLQVLHLSGELAGNVQAAVNQLRLPVPLTVAGEWQLQLDDYSNRNLTSGRFCDSMQGTLDWTSSEIRLNQAWHALGDYRLHLGCTANQVISATIKDNNWLGLIVEAKVQGSMGRPQLSVAGSIKPTTQAPQPVAEMVSFIGQPDSQGRIPFNW</sequence>
<dbReference type="OrthoDB" id="6118198at2"/>
<evidence type="ECO:0000256" key="1">
    <source>
        <dbReference type="ARBA" id="ARBA00004533"/>
    </source>
</evidence>
<evidence type="ECO:0000256" key="9">
    <source>
        <dbReference type="ARBA" id="ARBA00023136"/>
    </source>
</evidence>
<keyword evidence="8" id="KW-0653">Protein transport</keyword>
<keyword evidence="6" id="KW-0997">Cell inner membrane</keyword>